<gene>
    <name evidence="1" type="ORF">BSAL_38795</name>
</gene>
<dbReference type="EMBL" id="CYKH01002074">
    <property type="protein sequence ID" value="CUG92674.1"/>
    <property type="molecule type" value="Genomic_DNA"/>
</dbReference>
<evidence type="ECO:0000313" key="2">
    <source>
        <dbReference type="Proteomes" id="UP000051952"/>
    </source>
</evidence>
<organism evidence="1 2">
    <name type="scientific">Bodo saltans</name>
    <name type="common">Flagellated protozoan</name>
    <dbReference type="NCBI Taxonomy" id="75058"/>
    <lineage>
        <taxon>Eukaryota</taxon>
        <taxon>Discoba</taxon>
        <taxon>Euglenozoa</taxon>
        <taxon>Kinetoplastea</taxon>
        <taxon>Metakinetoplastina</taxon>
        <taxon>Eubodonida</taxon>
        <taxon>Bodonidae</taxon>
        <taxon>Bodo</taxon>
    </lineage>
</organism>
<reference evidence="2" key="1">
    <citation type="submission" date="2015-09" db="EMBL/GenBank/DDBJ databases">
        <authorList>
            <consortium name="Pathogen Informatics"/>
        </authorList>
    </citation>
    <scope>NUCLEOTIDE SEQUENCE [LARGE SCALE GENOMIC DNA]</scope>
    <source>
        <strain evidence="2">Lake Konstanz</strain>
    </source>
</reference>
<proteinExistence type="predicted"/>
<evidence type="ECO:0000313" key="1">
    <source>
        <dbReference type="EMBL" id="CUG92674.1"/>
    </source>
</evidence>
<dbReference type="VEuPathDB" id="TriTrypDB:BSAL_38795"/>
<name>A0A0S4JR04_BODSA</name>
<accession>A0A0S4JR04</accession>
<protein>
    <submittedName>
        <fullName evidence="1">Uncharacterized protein</fullName>
    </submittedName>
</protein>
<dbReference type="Proteomes" id="UP000051952">
    <property type="component" value="Unassembled WGS sequence"/>
</dbReference>
<keyword evidence="2" id="KW-1185">Reference proteome</keyword>
<sequence>MFFDGGNQQTYVIDRVSTAGRNLRRVLVLSDSTIQICKLDGLVTRMINVDTITHMIFGAANGIRGGIVLLRVEGEQDLMFLHPPGVSPTVARQALTLLDKLAELRSNAVAHAPLTIVERNDEALIRNAADVASRGHPKPRGFPVAEQLLVPILFDDLTIPGDGPLVGEELDLFVDATFINMLLRAVDQHPISAMQQPRVTVDTPPPFRSLDISARFFSGFCQAYDTTLGLVVNVHSHLPSITSFRASKPFWVFVQRLLQVSRPIESAMTSLASEHVEAYVVGEESYSVTCTMKEWNDAMIQWELRVRSPEKKQLGGSLFHFAKGADRFWQTFASELESGQR</sequence>
<dbReference type="AlphaFoldDB" id="A0A0S4JR04"/>